<comment type="caution">
    <text evidence="2">The sequence shown here is derived from an EMBL/GenBank/DDBJ whole genome shotgun (WGS) entry which is preliminary data.</text>
</comment>
<dbReference type="SUPFAM" id="SSF102588">
    <property type="entry name" value="LmbE-like"/>
    <property type="match status" value="1"/>
</dbReference>
<accession>A0A919KRC8</accession>
<dbReference type="InterPro" id="IPR024078">
    <property type="entry name" value="LmbE-like_dom_sf"/>
</dbReference>
<name>A0A919KRC8_9MICO</name>
<dbReference type="EMBL" id="BNAS01000002">
    <property type="protein sequence ID" value="GHH69583.1"/>
    <property type="molecule type" value="Genomic_DNA"/>
</dbReference>
<sequence>MNGSPDRVLAIGAHPGDVEIGAGGTLAAHQAAGDRVTILTLSGGSVGSGARERHAEARAAAGVVGARLIHLDFEDTRLDVAAGLIAAVEQAIAELRPDRVYTHSVHDRHPDHRATHESVEIAARGVPNVACFQSPSSTIDFRPDRFVDVEEYLDTKLRMLAAFTTQGFHDYMQADVVRAAARYWSRFGVGRFAEPLETVRSSVGHAPALGPLGELAARHDRAFPDPPPLR</sequence>
<keyword evidence="3" id="KW-1185">Reference proteome</keyword>
<evidence type="ECO:0000313" key="3">
    <source>
        <dbReference type="Proteomes" id="UP000627369"/>
    </source>
</evidence>
<proteinExistence type="predicted"/>
<keyword evidence="1" id="KW-0862">Zinc</keyword>
<dbReference type="AlphaFoldDB" id="A0A919KRC8"/>
<dbReference type="RefSeq" id="WP_189668638.1">
    <property type="nucleotide sequence ID" value="NZ_BNAS01000002.1"/>
</dbReference>
<dbReference type="InterPro" id="IPR003737">
    <property type="entry name" value="GlcNAc_PI_deacetylase-related"/>
</dbReference>
<evidence type="ECO:0000313" key="2">
    <source>
        <dbReference type="EMBL" id="GHH69583.1"/>
    </source>
</evidence>
<dbReference type="PANTHER" id="PTHR12993:SF30">
    <property type="entry name" value="N-ACETYL-ALPHA-D-GLUCOSAMINYL L-MALATE DEACETYLASE 1"/>
    <property type="match status" value="1"/>
</dbReference>
<dbReference type="Pfam" id="PF02585">
    <property type="entry name" value="PIG-L"/>
    <property type="match status" value="1"/>
</dbReference>
<protein>
    <recommendedName>
        <fullName evidence="4">LmbE family N-acetylglucosaminyl deacetylase</fullName>
    </recommendedName>
</protein>
<dbReference type="GO" id="GO:0016811">
    <property type="term" value="F:hydrolase activity, acting on carbon-nitrogen (but not peptide) bonds, in linear amides"/>
    <property type="evidence" value="ECO:0007669"/>
    <property type="project" value="TreeGrafter"/>
</dbReference>
<dbReference type="Proteomes" id="UP000627369">
    <property type="component" value="Unassembled WGS sequence"/>
</dbReference>
<dbReference type="GO" id="GO:0016137">
    <property type="term" value="P:glycoside metabolic process"/>
    <property type="evidence" value="ECO:0007669"/>
    <property type="project" value="UniProtKB-ARBA"/>
</dbReference>
<dbReference type="PANTHER" id="PTHR12993">
    <property type="entry name" value="N-ACETYLGLUCOSAMINYL-PHOSPHATIDYLINOSITOL DE-N-ACETYLASE-RELATED"/>
    <property type="match status" value="1"/>
</dbReference>
<reference evidence="2" key="1">
    <citation type="journal article" date="2014" name="Int. J. Syst. Evol. Microbiol.">
        <title>Complete genome sequence of Corynebacterium casei LMG S-19264T (=DSM 44701T), isolated from a smear-ripened cheese.</title>
        <authorList>
            <consortium name="US DOE Joint Genome Institute (JGI-PGF)"/>
            <person name="Walter F."/>
            <person name="Albersmeier A."/>
            <person name="Kalinowski J."/>
            <person name="Ruckert C."/>
        </authorList>
    </citation>
    <scope>NUCLEOTIDE SEQUENCE</scope>
    <source>
        <strain evidence="2">CGMCC 4.7398</strain>
    </source>
</reference>
<reference evidence="2" key="2">
    <citation type="submission" date="2020-09" db="EMBL/GenBank/DDBJ databases">
        <authorList>
            <person name="Sun Q."/>
            <person name="Zhou Y."/>
        </authorList>
    </citation>
    <scope>NUCLEOTIDE SEQUENCE</scope>
    <source>
        <strain evidence="2">CGMCC 4.7398</strain>
    </source>
</reference>
<dbReference type="Gene3D" id="3.40.50.10320">
    <property type="entry name" value="LmbE-like"/>
    <property type="match status" value="1"/>
</dbReference>
<evidence type="ECO:0000256" key="1">
    <source>
        <dbReference type="ARBA" id="ARBA00022833"/>
    </source>
</evidence>
<organism evidence="2 3">
    <name type="scientific">Promicromonospora soli</name>
    <dbReference type="NCBI Taxonomy" id="2035533"/>
    <lineage>
        <taxon>Bacteria</taxon>
        <taxon>Bacillati</taxon>
        <taxon>Actinomycetota</taxon>
        <taxon>Actinomycetes</taxon>
        <taxon>Micrococcales</taxon>
        <taxon>Promicromonosporaceae</taxon>
        <taxon>Promicromonospora</taxon>
    </lineage>
</organism>
<gene>
    <name evidence="2" type="ORF">GCM10017772_14770</name>
</gene>
<evidence type="ECO:0008006" key="4">
    <source>
        <dbReference type="Google" id="ProtNLM"/>
    </source>
</evidence>